<dbReference type="CDD" id="cd00383">
    <property type="entry name" value="trans_reg_C"/>
    <property type="match status" value="1"/>
</dbReference>
<gene>
    <name evidence="11" type="ORF">ACFQSB_07980</name>
</gene>
<name>A0ABW2NZU2_9ACTN</name>
<evidence type="ECO:0000256" key="5">
    <source>
        <dbReference type="ARBA" id="ARBA00023163"/>
    </source>
</evidence>
<dbReference type="Pfam" id="PF00072">
    <property type="entry name" value="Response_reg"/>
    <property type="match status" value="1"/>
</dbReference>
<dbReference type="InterPro" id="IPR036388">
    <property type="entry name" value="WH-like_DNA-bd_sf"/>
</dbReference>
<organism evidence="11 12">
    <name type="scientific">Sphaerisporangium rhizosphaerae</name>
    <dbReference type="NCBI Taxonomy" id="2269375"/>
    <lineage>
        <taxon>Bacteria</taxon>
        <taxon>Bacillati</taxon>
        <taxon>Actinomycetota</taxon>
        <taxon>Actinomycetes</taxon>
        <taxon>Streptosporangiales</taxon>
        <taxon>Streptosporangiaceae</taxon>
        <taxon>Sphaerisporangium</taxon>
    </lineage>
</organism>
<evidence type="ECO:0000256" key="8">
    <source>
        <dbReference type="SAM" id="MobiDB-lite"/>
    </source>
</evidence>
<dbReference type="InterPro" id="IPR001867">
    <property type="entry name" value="OmpR/PhoB-type_DNA-bd"/>
</dbReference>
<dbReference type="InterPro" id="IPR001789">
    <property type="entry name" value="Sig_transdc_resp-reg_receiver"/>
</dbReference>
<feature type="DNA-binding region" description="OmpR/PhoB-type" evidence="7">
    <location>
        <begin position="198"/>
        <end position="292"/>
    </location>
</feature>
<dbReference type="Proteomes" id="UP001596496">
    <property type="component" value="Unassembled WGS sequence"/>
</dbReference>
<dbReference type="InterPro" id="IPR016032">
    <property type="entry name" value="Sig_transdc_resp-reg_C-effctor"/>
</dbReference>
<keyword evidence="3" id="KW-0805">Transcription regulation</keyword>
<dbReference type="SUPFAM" id="SSF52172">
    <property type="entry name" value="CheY-like"/>
    <property type="match status" value="1"/>
</dbReference>
<dbReference type="EMBL" id="JBHTCG010000004">
    <property type="protein sequence ID" value="MFC7382143.1"/>
    <property type="molecule type" value="Genomic_DNA"/>
</dbReference>
<keyword evidence="4 7" id="KW-0238">DNA-binding</keyword>
<dbReference type="PANTHER" id="PTHR48111:SF21">
    <property type="entry name" value="DNA-BINDING DUAL MASTER TRANSCRIPTIONAL REGULATOR RPAA"/>
    <property type="match status" value="1"/>
</dbReference>
<accession>A0ABW2NZU2</accession>
<dbReference type="PROSITE" id="PS50110">
    <property type="entry name" value="RESPONSE_REGULATORY"/>
    <property type="match status" value="1"/>
</dbReference>
<dbReference type="SMART" id="SM00448">
    <property type="entry name" value="REC"/>
    <property type="match status" value="1"/>
</dbReference>
<feature type="compositionally biased region" description="Low complexity" evidence="8">
    <location>
        <begin position="136"/>
        <end position="192"/>
    </location>
</feature>
<feature type="domain" description="Response regulatory" evidence="9">
    <location>
        <begin position="15"/>
        <end position="128"/>
    </location>
</feature>
<dbReference type="Gene3D" id="1.10.10.10">
    <property type="entry name" value="Winged helix-like DNA-binding domain superfamily/Winged helix DNA-binding domain"/>
    <property type="match status" value="1"/>
</dbReference>
<evidence type="ECO:0000259" key="10">
    <source>
        <dbReference type="PROSITE" id="PS51755"/>
    </source>
</evidence>
<feature type="modified residue" description="4-aspartylphosphate" evidence="6">
    <location>
        <position position="64"/>
    </location>
</feature>
<dbReference type="CDD" id="cd17574">
    <property type="entry name" value="REC_OmpR"/>
    <property type="match status" value="1"/>
</dbReference>
<reference evidence="12" key="1">
    <citation type="journal article" date="2019" name="Int. J. Syst. Evol. Microbiol.">
        <title>The Global Catalogue of Microorganisms (GCM) 10K type strain sequencing project: providing services to taxonomists for standard genome sequencing and annotation.</title>
        <authorList>
            <consortium name="The Broad Institute Genomics Platform"/>
            <consortium name="The Broad Institute Genome Sequencing Center for Infectious Disease"/>
            <person name="Wu L."/>
            <person name="Ma J."/>
        </authorList>
    </citation>
    <scope>NUCLEOTIDE SEQUENCE [LARGE SCALE GENOMIC DNA]</scope>
    <source>
        <strain evidence="12">CECT 7649</strain>
    </source>
</reference>
<evidence type="ECO:0000256" key="2">
    <source>
        <dbReference type="ARBA" id="ARBA00023012"/>
    </source>
</evidence>
<keyword evidence="2" id="KW-0902">Two-component regulatory system</keyword>
<evidence type="ECO:0000256" key="6">
    <source>
        <dbReference type="PROSITE-ProRule" id="PRU00169"/>
    </source>
</evidence>
<feature type="domain" description="OmpR/PhoB-type" evidence="10">
    <location>
        <begin position="198"/>
        <end position="292"/>
    </location>
</feature>
<keyword evidence="1 6" id="KW-0597">Phosphoprotein</keyword>
<sequence>MSVPTARGGASEPVTILLVEDDEVIRKTVAMALERYGYRVTVAGDGLTALELFRERRHDLLLLDVMLPVLDGIGLCRRIRESSLEPILMMSARGDSLDVVSGLEAGADDYVVKPVDISVLVARIRSLLRRATFASTEPTVGPAAEPTAGPATGPTSAPAVEAPTAPTSQAPAGPGAAPVAGQNVPSPVGGPAGPAGPHGLLVFGDLAIDPAGLEVFSAGRQVALAPTELRLLLEFAANPGIVLDRRTLLRDVWDYGWDGDSRVVDLCVQRLRKKIGAERIETVRGFGYKLRR</sequence>
<evidence type="ECO:0000256" key="7">
    <source>
        <dbReference type="PROSITE-ProRule" id="PRU01091"/>
    </source>
</evidence>
<dbReference type="PROSITE" id="PS51755">
    <property type="entry name" value="OMPR_PHOB"/>
    <property type="match status" value="1"/>
</dbReference>
<dbReference type="RefSeq" id="WP_380825288.1">
    <property type="nucleotide sequence ID" value="NZ_JBHTCG010000004.1"/>
</dbReference>
<dbReference type="InterPro" id="IPR039420">
    <property type="entry name" value="WalR-like"/>
</dbReference>
<feature type="region of interest" description="Disordered" evidence="8">
    <location>
        <begin position="135"/>
        <end position="192"/>
    </location>
</feature>
<evidence type="ECO:0000259" key="9">
    <source>
        <dbReference type="PROSITE" id="PS50110"/>
    </source>
</evidence>
<dbReference type="Pfam" id="PF00486">
    <property type="entry name" value="Trans_reg_C"/>
    <property type="match status" value="1"/>
</dbReference>
<protein>
    <submittedName>
        <fullName evidence="11">Response regulator</fullName>
    </submittedName>
</protein>
<dbReference type="PANTHER" id="PTHR48111">
    <property type="entry name" value="REGULATOR OF RPOS"/>
    <property type="match status" value="1"/>
</dbReference>
<dbReference type="SUPFAM" id="SSF46894">
    <property type="entry name" value="C-terminal effector domain of the bipartite response regulators"/>
    <property type="match status" value="1"/>
</dbReference>
<dbReference type="Gene3D" id="3.40.50.2300">
    <property type="match status" value="1"/>
</dbReference>
<keyword evidence="5" id="KW-0804">Transcription</keyword>
<evidence type="ECO:0000256" key="1">
    <source>
        <dbReference type="ARBA" id="ARBA00022553"/>
    </source>
</evidence>
<evidence type="ECO:0000256" key="4">
    <source>
        <dbReference type="ARBA" id="ARBA00023125"/>
    </source>
</evidence>
<evidence type="ECO:0000313" key="11">
    <source>
        <dbReference type="EMBL" id="MFC7382143.1"/>
    </source>
</evidence>
<comment type="caution">
    <text evidence="11">The sequence shown here is derived from an EMBL/GenBank/DDBJ whole genome shotgun (WGS) entry which is preliminary data.</text>
</comment>
<dbReference type="SMART" id="SM00862">
    <property type="entry name" value="Trans_reg_C"/>
    <property type="match status" value="1"/>
</dbReference>
<proteinExistence type="predicted"/>
<evidence type="ECO:0000256" key="3">
    <source>
        <dbReference type="ARBA" id="ARBA00023015"/>
    </source>
</evidence>
<evidence type="ECO:0000313" key="12">
    <source>
        <dbReference type="Proteomes" id="UP001596496"/>
    </source>
</evidence>
<keyword evidence="12" id="KW-1185">Reference proteome</keyword>
<dbReference type="InterPro" id="IPR011006">
    <property type="entry name" value="CheY-like_superfamily"/>
</dbReference>